<proteinExistence type="predicted"/>
<accession>A0AC61DAU6</accession>
<protein>
    <submittedName>
        <fullName evidence="1">MATE family efflux transporter</fullName>
    </submittedName>
</protein>
<evidence type="ECO:0000313" key="1">
    <source>
        <dbReference type="EMBL" id="PHV69682.1"/>
    </source>
</evidence>
<dbReference type="Proteomes" id="UP000224460">
    <property type="component" value="Unassembled WGS sequence"/>
</dbReference>
<sequence length="466" mass="50671">MNEIKRENPLGYEKLPKLLKSYAIPSIIAMLVSSLYNIVDQIFIGQGVGYLGNAATNVAYPLTTICLSIALLIGIGSAARFSLALGAKKKEQAALAVGNAISMMFLFGGIYFILIEIFLQPLLTIFGSTPDIMPYAKVYTQITAIGMPLLIVTNGMSNLARADGSPKFSMICMLVGAILNTVLDPIFIFTFDMGIAGAALATIIGQLVSFLMAISYIRRFKHIELKKHHFKLQIPECLKIASLGMSNSLNQLAITFVQIVLNNSLIHYGSQSIYGSEIPLACSGIVMKTNAILISVLVGISQGAQPIISFNYGAKNYDRVRGIYKLAVSSGLIVSTLGFIAFQFFPKQVISLFGTGDQLYFEFAVKFMRIFLFMMFINGVQIISSNFFAAIGKAIKGVFLSLSRQVLFLIPLILVLPLFYGINGILFAAPIADTLAFCVTLLLISKELAHIKTLSPTKQLNPSSQS</sequence>
<name>A0AC61DAU6_9FIRM</name>
<organism evidence="1 2">
    <name type="scientific">Sporanaerobium hydrogeniformans</name>
    <dbReference type="NCBI Taxonomy" id="3072179"/>
    <lineage>
        <taxon>Bacteria</taxon>
        <taxon>Bacillati</taxon>
        <taxon>Bacillota</taxon>
        <taxon>Clostridia</taxon>
        <taxon>Lachnospirales</taxon>
        <taxon>Lachnospiraceae</taxon>
        <taxon>Sporanaerobium</taxon>
    </lineage>
</organism>
<reference evidence="1" key="1">
    <citation type="submission" date="2017-10" db="EMBL/GenBank/DDBJ databases">
        <title>Genome sequence of cellulolytic Lachnospiraceae bacterium XHS1971 isolated from hotspring sediment.</title>
        <authorList>
            <person name="Vasudevan G."/>
            <person name="Joshi A.J."/>
            <person name="Hivarkar S."/>
            <person name="Lanjekar V.B."/>
            <person name="Dhakephalkar P.K."/>
            <person name="Dagar S."/>
        </authorList>
    </citation>
    <scope>NUCLEOTIDE SEQUENCE</scope>
    <source>
        <strain evidence="1">XHS1971</strain>
    </source>
</reference>
<comment type="caution">
    <text evidence="1">The sequence shown here is derived from an EMBL/GenBank/DDBJ whole genome shotgun (WGS) entry which is preliminary data.</text>
</comment>
<evidence type="ECO:0000313" key="2">
    <source>
        <dbReference type="Proteomes" id="UP000224460"/>
    </source>
</evidence>
<keyword evidence="2" id="KW-1185">Reference proteome</keyword>
<gene>
    <name evidence="1" type="ORF">CS063_14385</name>
</gene>
<dbReference type="EMBL" id="PEDL01000020">
    <property type="protein sequence ID" value="PHV69682.1"/>
    <property type="molecule type" value="Genomic_DNA"/>
</dbReference>